<organism evidence="14 15">
    <name type="scientific">Geodia barretti</name>
    <name type="common">Barrett's horny sponge</name>
    <dbReference type="NCBI Taxonomy" id="519541"/>
    <lineage>
        <taxon>Eukaryota</taxon>
        <taxon>Metazoa</taxon>
        <taxon>Porifera</taxon>
        <taxon>Demospongiae</taxon>
        <taxon>Heteroscleromorpha</taxon>
        <taxon>Tetractinellida</taxon>
        <taxon>Astrophorina</taxon>
        <taxon>Geodiidae</taxon>
        <taxon>Geodia</taxon>
    </lineage>
</organism>
<evidence type="ECO:0000313" key="14">
    <source>
        <dbReference type="EMBL" id="CAI8053855.1"/>
    </source>
</evidence>
<evidence type="ECO:0000256" key="8">
    <source>
        <dbReference type="ARBA" id="ARBA00022989"/>
    </source>
</evidence>
<dbReference type="InterPro" id="IPR050083">
    <property type="entry name" value="HtpX_protease"/>
</dbReference>
<keyword evidence="7 11" id="KW-0862">Zinc</keyword>
<evidence type="ECO:0000256" key="3">
    <source>
        <dbReference type="ARBA" id="ARBA00022670"/>
    </source>
</evidence>
<proteinExistence type="inferred from homology"/>
<keyword evidence="9 11" id="KW-0482">Metalloprotease</keyword>
<evidence type="ECO:0000256" key="2">
    <source>
        <dbReference type="ARBA" id="ARBA00022475"/>
    </source>
</evidence>
<comment type="caution">
    <text evidence="14">The sequence shown here is derived from an EMBL/GenBank/DDBJ whole genome shotgun (WGS) entry which is preliminary data.</text>
</comment>
<evidence type="ECO:0000313" key="15">
    <source>
        <dbReference type="Proteomes" id="UP001174909"/>
    </source>
</evidence>
<dbReference type="GO" id="GO:0004222">
    <property type="term" value="F:metalloendopeptidase activity"/>
    <property type="evidence" value="ECO:0007669"/>
    <property type="project" value="InterPro"/>
</dbReference>
<keyword evidence="6 11" id="KW-0378">Hydrolase</keyword>
<keyword evidence="2" id="KW-1003">Cell membrane</keyword>
<feature type="transmembrane region" description="Helical" evidence="12">
    <location>
        <begin position="137"/>
        <end position="158"/>
    </location>
</feature>
<keyword evidence="3 11" id="KW-0645">Protease</keyword>
<evidence type="ECO:0000256" key="10">
    <source>
        <dbReference type="ARBA" id="ARBA00023136"/>
    </source>
</evidence>
<dbReference type="PANTHER" id="PTHR43221:SF2">
    <property type="entry name" value="PROTEASE HTPX HOMOLOG"/>
    <property type="match status" value="1"/>
</dbReference>
<feature type="transmembrane region" description="Helical" evidence="12">
    <location>
        <begin position="6"/>
        <end position="39"/>
    </location>
</feature>
<evidence type="ECO:0000256" key="1">
    <source>
        <dbReference type="ARBA" id="ARBA00009779"/>
    </source>
</evidence>
<keyword evidence="10 12" id="KW-0472">Membrane</keyword>
<dbReference type="PANTHER" id="PTHR43221">
    <property type="entry name" value="PROTEASE HTPX"/>
    <property type="match status" value="1"/>
</dbReference>
<dbReference type="GO" id="GO:0046872">
    <property type="term" value="F:metal ion binding"/>
    <property type="evidence" value="ECO:0007669"/>
    <property type="project" value="UniProtKB-KW"/>
</dbReference>
<feature type="transmembrane region" description="Helical" evidence="12">
    <location>
        <begin position="170"/>
        <end position="190"/>
    </location>
</feature>
<reference evidence="14" key="1">
    <citation type="submission" date="2023-03" db="EMBL/GenBank/DDBJ databases">
        <authorList>
            <person name="Steffen K."/>
            <person name="Cardenas P."/>
        </authorList>
    </citation>
    <scope>NUCLEOTIDE SEQUENCE</scope>
</reference>
<evidence type="ECO:0000256" key="6">
    <source>
        <dbReference type="ARBA" id="ARBA00022801"/>
    </source>
</evidence>
<evidence type="ECO:0000256" key="12">
    <source>
        <dbReference type="SAM" id="Phobius"/>
    </source>
</evidence>
<keyword evidence="4 12" id="KW-0812">Transmembrane</keyword>
<name>A0AA35TSW3_GEOBA</name>
<dbReference type="Gene3D" id="3.30.2010.10">
    <property type="entry name" value="Metalloproteases ('zincins'), catalytic domain"/>
    <property type="match status" value="1"/>
</dbReference>
<keyword evidence="5" id="KW-0479">Metal-binding</keyword>
<dbReference type="HAMAP" id="MF_00188">
    <property type="entry name" value="Pept_M48_protease_HtpX"/>
    <property type="match status" value="1"/>
</dbReference>
<comment type="similarity">
    <text evidence="11">Belongs to the peptidase M48 family.</text>
</comment>
<evidence type="ECO:0000256" key="11">
    <source>
        <dbReference type="RuleBase" id="RU003983"/>
    </source>
</evidence>
<evidence type="ECO:0000259" key="13">
    <source>
        <dbReference type="Pfam" id="PF01435"/>
    </source>
</evidence>
<keyword evidence="8 12" id="KW-1133">Transmembrane helix</keyword>
<dbReference type="InterPro" id="IPR022919">
    <property type="entry name" value="Pept_M48_protease_HtpX"/>
</dbReference>
<evidence type="ECO:0000256" key="4">
    <source>
        <dbReference type="ARBA" id="ARBA00022692"/>
    </source>
</evidence>
<protein>
    <submittedName>
        <fullName evidence="14">Protease HtpX homolog</fullName>
    </submittedName>
</protein>
<dbReference type="Proteomes" id="UP001174909">
    <property type="component" value="Unassembled WGS sequence"/>
</dbReference>
<dbReference type="InterPro" id="IPR001915">
    <property type="entry name" value="Peptidase_M48"/>
</dbReference>
<gene>
    <name evidence="14" type="ORF">GBAR_LOCUS29425</name>
</gene>
<comment type="cofactor">
    <cofactor evidence="11">
        <name>Zn(2+)</name>
        <dbReference type="ChEBI" id="CHEBI:29105"/>
    </cofactor>
    <text evidence="11">Binds 1 zinc ion per subunit.</text>
</comment>
<keyword evidence="15" id="KW-1185">Reference proteome</keyword>
<dbReference type="AlphaFoldDB" id="A0AA35TSW3"/>
<dbReference type="NCBIfam" id="NF002669">
    <property type="entry name" value="PRK02391.1"/>
    <property type="match status" value="1"/>
</dbReference>
<accession>A0AA35TSW3</accession>
<dbReference type="CDD" id="cd07327">
    <property type="entry name" value="M48B_HtpX_like"/>
    <property type="match status" value="1"/>
</dbReference>
<dbReference type="Pfam" id="PF01435">
    <property type="entry name" value="Peptidase_M48"/>
    <property type="match status" value="1"/>
</dbReference>
<dbReference type="GO" id="GO:0006508">
    <property type="term" value="P:proteolysis"/>
    <property type="evidence" value="ECO:0007669"/>
    <property type="project" value="UniProtKB-KW"/>
</dbReference>
<sequence>MGITMMMLAVVYVFFLGLLMFAGIPPELVLVIAVAMAFFQYFMSDKLVLATTGARVVTAEEEPRLHGIIERLVAIADMPKPKKIAVMDTHVPNAFATGRNPKNAVIAVTRGLLNRLNERELEAVLGHELAHVKNRDVMVLTWASVIVIAAGFLLQMLFCGGHGGGGRRDMGQLMIIMLAVYVGTIIVYFVSQMLIMTLSRYREFAADRGGAVITGSPLQLASALQKISNDMYRIPEKDLRKVEHASAFFIIPALKGNAIATMFSSHPKVEERIERLQEMQRSMERSS</sequence>
<evidence type="ECO:0000256" key="5">
    <source>
        <dbReference type="ARBA" id="ARBA00022723"/>
    </source>
</evidence>
<feature type="domain" description="Peptidase M48" evidence="13">
    <location>
        <begin position="61"/>
        <end position="279"/>
    </location>
</feature>
<dbReference type="EMBL" id="CASHTH010004127">
    <property type="protein sequence ID" value="CAI8053855.1"/>
    <property type="molecule type" value="Genomic_DNA"/>
</dbReference>
<evidence type="ECO:0000256" key="7">
    <source>
        <dbReference type="ARBA" id="ARBA00022833"/>
    </source>
</evidence>
<comment type="similarity">
    <text evidence="1">Belongs to the peptidase M48B family.</text>
</comment>
<evidence type="ECO:0000256" key="9">
    <source>
        <dbReference type="ARBA" id="ARBA00023049"/>
    </source>
</evidence>